<comment type="caution">
    <text evidence="1">The sequence shown here is derived from an EMBL/GenBank/DDBJ whole genome shotgun (WGS) entry which is preliminary data.</text>
</comment>
<gene>
    <name evidence="1" type="ORF">RPERSI_LOCUS9024</name>
</gene>
<dbReference type="Proteomes" id="UP000789920">
    <property type="component" value="Unassembled WGS sequence"/>
</dbReference>
<protein>
    <submittedName>
        <fullName evidence="1">35387_t:CDS:1</fullName>
    </submittedName>
</protein>
<organism evidence="1 2">
    <name type="scientific">Racocetra persica</name>
    <dbReference type="NCBI Taxonomy" id="160502"/>
    <lineage>
        <taxon>Eukaryota</taxon>
        <taxon>Fungi</taxon>
        <taxon>Fungi incertae sedis</taxon>
        <taxon>Mucoromycota</taxon>
        <taxon>Glomeromycotina</taxon>
        <taxon>Glomeromycetes</taxon>
        <taxon>Diversisporales</taxon>
        <taxon>Gigasporaceae</taxon>
        <taxon>Racocetra</taxon>
    </lineage>
</organism>
<evidence type="ECO:0000313" key="2">
    <source>
        <dbReference type="Proteomes" id="UP000789920"/>
    </source>
</evidence>
<reference evidence="1" key="1">
    <citation type="submission" date="2021-06" db="EMBL/GenBank/DDBJ databases">
        <authorList>
            <person name="Kallberg Y."/>
            <person name="Tangrot J."/>
            <person name="Rosling A."/>
        </authorList>
    </citation>
    <scope>NUCLEOTIDE SEQUENCE</scope>
    <source>
        <strain evidence="1">MA461A</strain>
    </source>
</reference>
<accession>A0ACA9NWQ2</accession>
<evidence type="ECO:0000313" key="1">
    <source>
        <dbReference type="EMBL" id="CAG8679030.1"/>
    </source>
</evidence>
<proteinExistence type="predicted"/>
<dbReference type="EMBL" id="CAJVQC010016710">
    <property type="protein sequence ID" value="CAG8679030.1"/>
    <property type="molecule type" value="Genomic_DNA"/>
</dbReference>
<name>A0ACA9NWQ2_9GLOM</name>
<feature type="non-terminal residue" evidence="1">
    <location>
        <position position="466"/>
    </location>
</feature>
<keyword evidence="2" id="KW-1185">Reference proteome</keyword>
<sequence length="466" mass="52638">MTINDEYPVQKDTASLLRNNFFRKYGATDSKKHVIEEIVLKQQPLRDVQLDGQLECGEQDSIVPTSNCPSKCTISESYSPAALVVKNDGSTARDNFALERTFLSWLRLSAALVLTGLSFYSRLPLIPQSTIPFLEDPHPTGLLLIFSGFFILIWAVINYFQFQKMLKEKIAVVENGKFNFLFSRDCKDNESTPPNMSQLGQFRRSKSSSILELFRDCKDNESTPPKMPELGQFRRAKSFSILELFKDCKDKENTPPKMPNTPPRTLKYSSPSHSPLSDQSESPLTSPLKRMAESPITHYFKRVDISKTVIEISISDESITLVSPSSKLSPLKKVTVSAAVGLRRVSKSHVTPPTKSGINGYFHKMKGKHKKVSRYITEDKLRDVSPEIRKEKVSSVGFRHVSKTHVTPPTKIGINGYFHKMKGKHKKVSRYITEDKLHDVSPETLRVFAAARGGDNSLLQEYTMEN</sequence>